<proteinExistence type="predicted"/>
<keyword evidence="1" id="KW-0175">Coiled coil</keyword>
<protein>
    <recommendedName>
        <fullName evidence="4">Helix-turn-helix domain-containing protein</fullName>
    </recommendedName>
</protein>
<feature type="coiled-coil region" evidence="1">
    <location>
        <begin position="68"/>
        <end position="95"/>
    </location>
</feature>
<comment type="caution">
    <text evidence="2">The sequence shown here is derived from an EMBL/GenBank/DDBJ whole genome shotgun (WGS) entry which is preliminary data.</text>
</comment>
<sequence length="110" mass="12322">MAPRRGPLQPGDAARLARVLALLGSEHIGERASAALAAHRLLKRLGLTWQEVLAPADLRAEPPPPHLLEAAESRLRQSQRENADLRRQITLLKRRLEALQPRQPAPEWED</sequence>
<dbReference type="RefSeq" id="WP_257717919.1">
    <property type="nucleotide sequence ID" value="NZ_JANJOU010000019.1"/>
</dbReference>
<evidence type="ECO:0000256" key="1">
    <source>
        <dbReference type="SAM" id="Coils"/>
    </source>
</evidence>
<name>A0ABT1X831_9PROT</name>
<evidence type="ECO:0008006" key="4">
    <source>
        <dbReference type="Google" id="ProtNLM"/>
    </source>
</evidence>
<keyword evidence="3" id="KW-1185">Reference proteome</keyword>
<accession>A0ABT1X831</accession>
<gene>
    <name evidence="2" type="ORF">NRP21_19590</name>
</gene>
<dbReference type="EMBL" id="JANJOU010000019">
    <property type="protein sequence ID" value="MCR0984265.1"/>
    <property type="molecule type" value="Genomic_DNA"/>
</dbReference>
<reference evidence="2 3" key="1">
    <citation type="submission" date="2022-06" db="EMBL/GenBank/DDBJ databases">
        <title>Roseomonas CN29.</title>
        <authorList>
            <person name="Cheng Y."/>
            <person name="He X."/>
        </authorList>
    </citation>
    <scope>NUCLEOTIDE SEQUENCE [LARGE SCALE GENOMIC DNA]</scope>
    <source>
        <strain evidence="2 3">CN29</strain>
    </source>
</reference>
<dbReference type="Proteomes" id="UP001524642">
    <property type="component" value="Unassembled WGS sequence"/>
</dbReference>
<evidence type="ECO:0000313" key="3">
    <source>
        <dbReference type="Proteomes" id="UP001524642"/>
    </source>
</evidence>
<evidence type="ECO:0000313" key="2">
    <source>
        <dbReference type="EMBL" id="MCR0984265.1"/>
    </source>
</evidence>
<organism evidence="2 3">
    <name type="scientific">Roseomonas populi</name>
    <dbReference type="NCBI Taxonomy" id="3121582"/>
    <lineage>
        <taxon>Bacteria</taxon>
        <taxon>Pseudomonadati</taxon>
        <taxon>Pseudomonadota</taxon>
        <taxon>Alphaproteobacteria</taxon>
        <taxon>Acetobacterales</taxon>
        <taxon>Roseomonadaceae</taxon>
        <taxon>Roseomonas</taxon>
    </lineage>
</organism>